<dbReference type="Proteomes" id="UP000269945">
    <property type="component" value="Unassembled WGS sequence"/>
</dbReference>
<feature type="region of interest" description="Disordered" evidence="1">
    <location>
        <begin position="85"/>
        <end position="114"/>
    </location>
</feature>
<name>A0A9X9LCM1_GULGU</name>
<evidence type="ECO:0000313" key="3">
    <source>
        <dbReference type="Proteomes" id="UP000269945"/>
    </source>
</evidence>
<reference evidence="2 3" key="1">
    <citation type="submission" date="2018-10" db="EMBL/GenBank/DDBJ databases">
        <authorList>
            <person name="Ekblom R."/>
            <person name="Jareborg N."/>
        </authorList>
    </citation>
    <scope>NUCLEOTIDE SEQUENCE [LARGE SCALE GENOMIC DNA]</scope>
    <source>
        <tissue evidence="2">Muscle</tissue>
    </source>
</reference>
<organism evidence="2 3">
    <name type="scientific">Gulo gulo</name>
    <name type="common">Wolverine</name>
    <name type="synonym">Gluton</name>
    <dbReference type="NCBI Taxonomy" id="48420"/>
    <lineage>
        <taxon>Eukaryota</taxon>
        <taxon>Metazoa</taxon>
        <taxon>Chordata</taxon>
        <taxon>Craniata</taxon>
        <taxon>Vertebrata</taxon>
        <taxon>Euteleostomi</taxon>
        <taxon>Mammalia</taxon>
        <taxon>Eutheria</taxon>
        <taxon>Laurasiatheria</taxon>
        <taxon>Carnivora</taxon>
        <taxon>Caniformia</taxon>
        <taxon>Musteloidea</taxon>
        <taxon>Mustelidae</taxon>
        <taxon>Guloninae</taxon>
        <taxon>Gulo</taxon>
    </lineage>
</organism>
<sequence>MGTREREAGGAGQASWPPRPRAGLTAASHPCPTHTTEGPRPNGRDPSVPATLSRTTAACPPVQAVTLPGLPLHCPHPPASNPPSLCCRRAGDETEPHLPVGTGQAQEGTSLPPQPAYLCEGLVTL</sequence>
<dbReference type="EMBL" id="CYRY02000454">
    <property type="protein sequence ID" value="VCW49969.1"/>
    <property type="molecule type" value="Genomic_DNA"/>
</dbReference>
<evidence type="ECO:0000256" key="1">
    <source>
        <dbReference type="SAM" id="MobiDB-lite"/>
    </source>
</evidence>
<proteinExistence type="predicted"/>
<feature type="region of interest" description="Disordered" evidence="1">
    <location>
        <begin position="1"/>
        <end position="52"/>
    </location>
</feature>
<gene>
    <name evidence="2" type="ORF">BN2614_LOCUS1</name>
</gene>
<dbReference type="AlphaFoldDB" id="A0A9X9LCM1"/>
<keyword evidence="3" id="KW-1185">Reference proteome</keyword>
<accession>A0A9X9LCM1</accession>
<evidence type="ECO:0000313" key="2">
    <source>
        <dbReference type="EMBL" id="VCW49969.1"/>
    </source>
</evidence>
<protein>
    <submittedName>
        <fullName evidence="2">Uncharacterized protein</fullName>
    </submittedName>
</protein>
<comment type="caution">
    <text evidence="2">The sequence shown here is derived from an EMBL/GenBank/DDBJ whole genome shotgun (WGS) entry which is preliminary data.</text>
</comment>